<dbReference type="EMBL" id="JAEEGA010000021">
    <property type="protein sequence ID" value="MBP1044017.1"/>
    <property type="molecule type" value="Genomic_DNA"/>
</dbReference>
<reference evidence="3" key="1">
    <citation type="submission" date="2020-12" db="EMBL/GenBank/DDBJ databases">
        <title>Vagococcus allomyrinae sp. nov. and Enterococcus lavae sp. nov., isolated from the larvae of Allomyrina dichotoma.</title>
        <authorList>
            <person name="Lee S.D."/>
        </authorList>
    </citation>
    <scope>NUCLEOTIDE SEQUENCE</scope>
    <source>
        <strain evidence="3">BWB3-3</strain>
    </source>
</reference>
<dbReference type="GO" id="GO:0016787">
    <property type="term" value="F:hydrolase activity"/>
    <property type="evidence" value="ECO:0007669"/>
    <property type="project" value="UniProtKB-KW"/>
</dbReference>
<evidence type="ECO:0000313" key="4">
    <source>
        <dbReference type="Proteomes" id="UP000674938"/>
    </source>
</evidence>
<gene>
    <name evidence="3" type="ORF">I6N95_23690</name>
</gene>
<dbReference type="Gene3D" id="2.40.260.10">
    <property type="entry name" value="Sortase"/>
    <property type="match status" value="1"/>
</dbReference>
<protein>
    <submittedName>
        <fullName evidence="3">Sortase</fullName>
    </submittedName>
</protein>
<sequence length="317" mass="33779">MKKKIVVGLLALTILIGVTGTLSYKQNMQLAAQERQLTGKPTVAVKLKEDQTEPPKIEGQKDWDVTQGETINVLTDVIAKDHDNKTIPVVASTFSTEKTGDQNVTLTAVDQEHNQTTETITVHVKKAIELTTTPSEEIANSDNQAVIDAPIEEETIAEPVLITETAIEEQPVAVPSEPTWAANTMYVGDISIPYQNAGQGGGQSVIDNNPNVIATWGGNAVQSGNDGANTHFIGHNPGIFNILFSVSGGNQIIVTDTSGTPTYYTVNQIFQVDDYATGVVDGQSYADQIIGSGGGERITLQTCVNDDINLIIMASAA</sequence>
<dbReference type="AlphaFoldDB" id="A0A940P9X5"/>
<organism evidence="3 4">
    <name type="scientific">Vagococcus allomyrinae</name>
    <dbReference type="NCBI Taxonomy" id="2794353"/>
    <lineage>
        <taxon>Bacteria</taxon>
        <taxon>Bacillati</taxon>
        <taxon>Bacillota</taxon>
        <taxon>Bacilli</taxon>
        <taxon>Lactobacillales</taxon>
        <taxon>Enterococcaceae</taxon>
        <taxon>Vagococcus</taxon>
    </lineage>
</organism>
<evidence type="ECO:0000256" key="1">
    <source>
        <dbReference type="ARBA" id="ARBA00022801"/>
    </source>
</evidence>
<proteinExistence type="predicted"/>
<dbReference type="InterPro" id="IPR013783">
    <property type="entry name" value="Ig-like_fold"/>
</dbReference>
<dbReference type="RefSeq" id="WP_209532066.1">
    <property type="nucleotide sequence ID" value="NZ_JAEEGA010000021.1"/>
</dbReference>
<dbReference type="Gene3D" id="2.60.40.10">
    <property type="entry name" value="Immunoglobulins"/>
    <property type="match status" value="1"/>
</dbReference>
<dbReference type="InterPro" id="IPR005754">
    <property type="entry name" value="Sortase"/>
</dbReference>
<feature type="active site" description="Acyl-thioester intermediate" evidence="2">
    <location>
        <position position="303"/>
    </location>
</feature>
<evidence type="ECO:0000313" key="3">
    <source>
        <dbReference type="EMBL" id="MBP1044017.1"/>
    </source>
</evidence>
<feature type="active site" description="Proton donor/acceptor" evidence="2">
    <location>
        <position position="235"/>
    </location>
</feature>
<dbReference type="SUPFAM" id="SSF63817">
    <property type="entry name" value="Sortase"/>
    <property type="match status" value="1"/>
</dbReference>
<comment type="caution">
    <text evidence="3">The sequence shown here is derived from an EMBL/GenBank/DDBJ whole genome shotgun (WGS) entry which is preliminary data.</text>
</comment>
<dbReference type="Proteomes" id="UP000674938">
    <property type="component" value="Unassembled WGS sequence"/>
</dbReference>
<dbReference type="Pfam" id="PF04203">
    <property type="entry name" value="Sortase"/>
    <property type="match status" value="1"/>
</dbReference>
<keyword evidence="1" id="KW-0378">Hydrolase</keyword>
<name>A0A940P9X5_9ENTE</name>
<dbReference type="InterPro" id="IPR023365">
    <property type="entry name" value="Sortase_dom-sf"/>
</dbReference>
<evidence type="ECO:0000256" key="2">
    <source>
        <dbReference type="PIRSR" id="PIRSR605754-1"/>
    </source>
</evidence>
<accession>A0A940P9X5</accession>
<keyword evidence="4" id="KW-1185">Reference proteome</keyword>